<evidence type="ECO:0000256" key="1">
    <source>
        <dbReference type="SAM" id="SignalP"/>
    </source>
</evidence>
<evidence type="ECO:0000313" key="3">
    <source>
        <dbReference type="Proteomes" id="UP000248975"/>
    </source>
</evidence>
<reference evidence="2 3" key="1">
    <citation type="submission" date="2017-08" db="EMBL/GenBank/DDBJ databases">
        <title>Infants hospitalized years apart are colonized by the same room-sourced microbial strains.</title>
        <authorList>
            <person name="Brooks B."/>
            <person name="Olm M.R."/>
            <person name="Firek B.A."/>
            <person name="Baker R."/>
            <person name="Thomas B.C."/>
            <person name="Morowitz M.J."/>
            <person name="Banfield J.F."/>
        </authorList>
    </citation>
    <scope>NUCLEOTIDE SEQUENCE [LARGE SCALE GENOMIC DNA]</scope>
    <source>
        <strain evidence="2">S2_003_000_R2_11</strain>
    </source>
</reference>
<feature type="signal peptide" evidence="1">
    <location>
        <begin position="1"/>
        <end position="20"/>
    </location>
</feature>
<feature type="chain" id="PRO_5016003039" description="Lipoprotein" evidence="1">
    <location>
        <begin position="21"/>
        <end position="103"/>
    </location>
</feature>
<accession>A0A2W5SAN6</accession>
<comment type="caution">
    <text evidence="2">The sequence shown here is derived from an EMBL/GenBank/DDBJ whole genome shotgun (WGS) entry which is preliminary data.</text>
</comment>
<dbReference type="Proteomes" id="UP000248975">
    <property type="component" value="Unassembled WGS sequence"/>
</dbReference>
<organism evidence="2 3">
    <name type="scientific">Cereibacter sphaeroides</name>
    <name type="common">Rhodobacter sphaeroides</name>
    <dbReference type="NCBI Taxonomy" id="1063"/>
    <lineage>
        <taxon>Bacteria</taxon>
        <taxon>Pseudomonadati</taxon>
        <taxon>Pseudomonadota</taxon>
        <taxon>Alphaproteobacteria</taxon>
        <taxon>Rhodobacterales</taxon>
        <taxon>Paracoccaceae</taxon>
        <taxon>Cereibacter</taxon>
    </lineage>
</organism>
<name>A0A2W5SAN6_CERSP</name>
<dbReference type="AlphaFoldDB" id="A0A2W5SAN6"/>
<keyword evidence="1" id="KW-0732">Signal</keyword>
<protein>
    <recommendedName>
        <fullName evidence="4">Lipoprotein</fullName>
    </recommendedName>
</protein>
<dbReference type="EMBL" id="QFQS01000001">
    <property type="protein sequence ID" value="PZR00082.1"/>
    <property type="molecule type" value="Genomic_DNA"/>
</dbReference>
<evidence type="ECO:0008006" key="4">
    <source>
        <dbReference type="Google" id="ProtNLM"/>
    </source>
</evidence>
<proteinExistence type="predicted"/>
<sequence length="103" mass="11481">MRSAKAARMRRLLPLLILLAACDSPTPRMIGAERHEVTRGGYDYVLYRRDRDVEVIRLGYAPRGAHQAIRATMISLIRDVTGCDPIGSTLRGDSGEIRGRLDC</sequence>
<dbReference type="PROSITE" id="PS51257">
    <property type="entry name" value="PROKAR_LIPOPROTEIN"/>
    <property type="match status" value="1"/>
</dbReference>
<gene>
    <name evidence="2" type="ORF">DI533_05605</name>
</gene>
<evidence type="ECO:0000313" key="2">
    <source>
        <dbReference type="EMBL" id="PZR00082.1"/>
    </source>
</evidence>